<reference evidence="3" key="1">
    <citation type="submission" date="2020-08" db="EMBL/GenBank/DDBJ databases">
        <title>Multicomponent nature underlies the extraordinary mechanical properties of spider dragline silk.</title>
        <authorList>
            <person name="Kono N."/>
            <person name="Nakamura H."/>
            <person name="Mori M."/>
            <person name="Yoshida Y."/>
            <person name="Ohtoshi R."/>
            <person name="Malay A.D."/>
            <person name="Moran D.A.P."/>
            <person name="Tomita M."/>
            <person name="Numata K."/>
            <person name="Arakawa K."/>
        </authorList>
    </citation>
    <scope>NUCLEOTIDE SEQUENCE</scope>
</reference>
<dbReference type="EMBL" id="BMAU01021338">
    <property type="protein sequence ID" value="GFY16438.1"/>
    <property type="molecule type" value="Genomic_DNA"/>
</dbReference>
<comment type="caution">
    <text evidence="3">The sequence shown here is derived from an EMBL/GenBank/DDBJ whole genome shotgun (WGS) entry which is preliminary data.</text>
</comment>
<feature type="region of interest" description="Disordered" evidence="1">
    <location>
        <begin position="88"/>
        <end position="109"/>
    </location>
</feature>
<evidence type="ECO:0000256" key="2">
    <source>
        <dbReference type="SAM" id="SignalP"/>
    </source>
</evidence>
<dbReference type="Proteomes" id="UP000887159">
    <property type="component" value="Unassembled WGS sequence"/>
</dbReference>
<evidence type="ECO:0000313" key="3">
    <source>
        <dbReference type="EMBL" id="GFY16438.1"/>
    </source>
</evidence>
<name>A0A8X6SRR1_TRICX</name>
<accession>A0A8X6SRR1</accession>
<feature type="chain" id="PRO_5036462703" evidence="2">
    <location>
        <begin position="18"/>
        <end position="109"/>
    </location>
</feature>
<evidence type="ECO:0000313" key="4">
    <source>
        <dbReference type="Proteomes" id="UP000887159"/>
    </source>
</evidence>
<feature type="signal peptide" evidence="2">
    <location>
        <begin position="1"/>
        <end position="17"/>
    </location>
</feature>
<proteinExistence type="predicted"/>
<evidence type="ECO:0000256" key="1">
    <source>
        <dbReference type="SAM" id="MobiDB-lite"/>
    </source>
</evidence>
<sequence>MFKIIFLIAAGIVIADAFDCKKDCKKVHCKPTNCAEDEMLVKNVLDCGCCDECRVIIKKGDPCDRYVYLGDRPSVCEEGTFCIYVPKKGSGRRNQGGTVCAPDRPEEDE</sequence>
<dbReference type="AlphaFoldDB" id="A0A8X6SRR1"/>
<organism evidence="3 4">
    <name type="scientific">Trichonephila clavipes</name>
    <name type="common">Golden silk orbweaver</name>
    <name type="synonym">Nephila clavipes</name>
    <dbReference type="NCBI Taxonomy" id="2585209"/>
    <lineage>
        <taxon>Eukaryota</taxon>
        <taxon>Metazoa</taxon>
        <taxon>Ecdysozoa</taxon>
        <taxon>Arthropoda</taxon>
        <taxon>Chelicerata</taxon>
        <taxon>Arachnida</taxon>
        <taxon>Araneae</taxon>
        <taxon>Araneomorphae</taxon>
        <taxon>Entelegynae</taxon>
        <taxon>Araneoidea</taxon>
        <taxon>Nephilidae</taxon>
        <taxon>Trichonephila</taxon>
    </lineage>
</organism>
<protein>
    <submittedName>
        <fullName evidence="3">Uncharacterized protein</fullName>
    </submittedName>
</protein>
<gene>
    <name evidence="3" type="primary">NCL1_62680</name>
    <name evidence="3" type="ORF">TNCV_2350811</name>
</gene>
<keyword evidence="2" id="KW-0732">Signal</keyword>
<keyword evidence="4" id="KW-1185">Reference proteome</keyword>